<keyword evidence="3 5" id="KW-0862">Zinc</keyword>
<evidence type="ECO:0000313" key="7">
    <source>
        <dbReference type="EMBL" id="OJJ48143.1"/>
    </source>
</evidence>
<dbReference type="Proteomes" id="UP000184188">
    <property type="component" value="Unassembled WGS sequence"/>
</dbReference>
<dbReference type="PANTHER" id="PTHR42683">
    <property type="entry name" value="ALDEHYDE REDUCTASE"/>
    <property type="match status" value="1"/>
</dbReference>
<dbReference type="GeneID" id="34612800"/>
<keyword evidence="8" id="KW-1185">Reference proteome</keyword>
<dbReference type="InterPro" id="IPR036291">
    <property type="entry name" value="NAD(P)-bd_dom_sf"/>
</dbReference>
<dbReference type="Pfam" id="PF08240">
    <property type="entry name" value="ADH_N"/>
    <property type="match status" value="1"/>
</dbReference>
<keyword evidence="4" id="KW-0560">Oxidoreductase</keyword>
<proteinExistence type="inferred from homology"/>
<dbReference type="GO" id="GO:0016616">
    <property type="term" value="F:oxidoreductase activity, acting on the CH-OH group of donors, NAD or NADP as acceptor"/>
    <property type="evidence" value="ECO:0007669"/>
    <property type="project" value="InterPro"/>
</dbReference>
<evidence type="ECO:0000256" key="5">
    <source>
        <dbReference type="RuleBase" id="RU361277"/>
    </source>
</evidence>
<dbReference type="Gene3D" id="3.40.50.720">
    <property type="entry name" value="NAD(P)-binding Rossmann-like Domain"/>
    <property type="match status" value="1"/>
</dbReference>
<dbReference type="FunFam" id="3.40.50.720:FF:000022">
    <property type="entry name" value="Cinnamyl alcohol dehydrogenase"/>
    <property type="match status" value="1"/>
</dbReference>
<evidence type="ECO:0000256" key="1">
    <source>
        <dbReference type="ARBA" id="ARBA00001947"/>
    </source>
</evidence>
<dbReference type="OrthoDB" id="1879366at2759"/>
<comment type="similarity">
    <text evidence="5">Belongs to the zinc-containing alcohol dehydrogenase family.</text>
</comment>
<evidence type="ECO:0000259" key="6">
    <source>
        <dbReference type="SMART" id="SM00829"/>
    </source>
</evidence>
<dbReference type="Gene3D" id="3.90.180.10">
    <property type="entry name" value="Medium-chain alcohol dehydrogenases, catalytic domain"/>
    <property type="match status" value="1"/>
</dbReference>
<accession>A0A1L9SLY1</accession>
<sequence length="359" mass="38652">MYPTTFEGLLTTSHSDWKTFTRREFTPKTLTPHDVDIKVTTCGICSSDIHTANGGWGDAHLPLCLGHEIVGTVVKIGDRVTTVKLGDRVGVGAQAWACLDCEVCTASNEQYCEKYVDTYNGVYPDGSISQGGLASHVRVHEHFVFSIPDSLSSSAAAPMLCAGLTTYSALVRNGCGPGLRVAVVGIGGLGHFALQWARALGAETVAAISRSGAKRDDAMKLGASVFIDSAREDWTAEWKRGFDLVLNTANVAHRDTFSAYLDLLAVNGTFHTVGLPETPLPALSAQDIVLRGIKIGGSNLGSRVEMLAMLKLAGEKGIGAWVEEMQVNEGNCKEVMERMQENRARYRYALVGFESFFAV</sequence>
<dbReference type="PROSITE" id="PS00059">
    <property type="entry name" value="ADH_ZINC"/>
    <property type="match status" value="1"/>
</dbReference>
<dbReference type="InterPro" id="IPR047109">
    <property type="entry name" value="CAD-like"/>
</dbReference>
<dbReference type="AlphaFoldDB" id="A0A1L9SLY1"/>
<dbReference type="InterPro" id="IPR013149">
    <property type="entry name" value="ADH-like_C"/>
</dbReference>
<evidence type="ECO:0000256" key="4">
    <source>
        <dbReference type="ARBA" id="ARBA00023002"/>
    </source>
</evidence>
<protein>
    <recommendedName>
        <fullName evidence="6">Enoyl reductase (ER) domain-containing protein</fullName>
    </recommendedName>
</protein>
<dbReference type="SUPFAM" id="SSF50129">
    <property type="entry name" value="GroES-like"/>
    <property type="match status" value="1"/>
</dbReference>
<evidence type="ECO:0000313" key="8">
    <source>
        <dbReference type="Proteomes" id="UP000184188"/>
    </source>
</evidence>
<dbReference type="GO" id="GO:0008270">
    <property type="term" value="F:zinc ion binding"/>
    <property type="evidence" value="ECO:0007669"/>
    <property type="project" value="InterPro"/>
</dbReference>
<dbReference type="CDD" id="cd05283">
    <property type="entry name" value="CAD1"/>
    <property type="match status" value="1"/>
</dbReference>
<dbReference type="SMART" id="SM00829">
    <property type="entry name" value="PKS_ER"/>
    <property type="match status" value="1"/>
</dbReference>
<evidence type="ECO:0000256" key="2">
    <source>
        <dbReference type="ARBA" id="ARBA00022723"/>
    </source>
</evidence>
<reference evidence="8" key="1">
    <citation type="journal article" date="2017" name="Genome Biol.">
        <title>Comparative genomics reveals high biological diversity and specific adaptations in the industrially and medically important fungal genus Aspergillus.</title>
        <authorList>
            <person name="de Vries R.P."/>
            <person name="Riley R."/>
            <person name="Wiebenga A."/>
            <person name="Aguilar-Osorio G."/>
            <person name="Amillis S."/>
            <person name="Uchima C.A."/>
            <person name="Anderluh G."/>
            <person name="Asadollahi M."/>
            <person name="Askin M."/>
            <person name="Barry K."/>
            <person name="Battaglia E."/>
            <person name="Bayram O."/>
            <person name="Benocci T."/>
            <person name="Braus-Stromeyer S.A."/>
            <person name="Caldana C."/>
            <person name="Canovas D."/>
            <person name="Cerqueira G.C."/>
            <person name="Chen F."/>
            <person name="Chen W."/>
            <person name="Choi C."/>
            <person name="Clum A."/>
            <person name="Dos Santos R.A."/>
            <person name="Damasio A.R."/>
            <person name="Diallinas G."/>
            <person name="Emri T."/>
            <person name="Fekete E."/>
            <person name="Flipphi M."/>
            <person name="Freyberg S."/>
            <person name="Gallo A."/>
            <person name="Gournas C."/>
            <person name="Habgood R."/>
            <person name="Hainaut M."/>
            <person name="Harispe M.L."/>
            <person name="Henrissat B."/>
            <person name="Hilden K.S."/>
            <person name="Hope R."/>
            <person name="Hossain A."/>
            <person name="Karabika E."/>
            <person name="Karaffa L."/>
            <person name="Karanyi Z."/>
            <person name="Krasevec N."/>
            <person name="Kuo A."/>
            <person name="Kusch H."/>
            <person name="LaButti K."/>
            <person name="Lagendijk E.L."/>
            <person name="Lapidus A."/>
            <person name="Levasseur A."/>
            <person name="Lindquist E."/>
            <person name="Lipzen A."/>
            <person name="Logrieco A.F."/>
            <person name="MacCabe A."/>
            <person name="Maekelae M.R."/>
            <person name="Malavazi I."/>
            <person name="Melin P."/>
            <person name="Meyer V."/>
            <person name="Mielnichuk N."/>
            <person name="Miskei M."/>
            <person name="Molnar A.P."/>
            <person name="Mule G."/>
            <person name="Ngan C.Y."/>
            <person name="Orejas M."/>
            <person name="Orosz E."/>
            <person name="Ouedraogo J.P."/>
            <person name="Overkamp K.M."/>
            <person name="Park H.-S."/>
            <person name="Perrone G."/>
            <person name="Piumi F."/>
            <person name="Punt P.J."/>
            <person name="Ram A.F."/>
            <person name="Ramon A."/>
            <person name="Rauscher S."/>
            <person name="Record E."/>
            <person name="Riano-Pachon D.M."/>
            <person name="Robert V."/>
            <person name="Roehrig J."/>
            <person name="Ruller R."/>
            <person name="Salamov A."/>
            <person name="Salih N.S."/>
            <person name="Samson R.A."/>
            <person name="Sandor E."/>
            <person name="Sanguinetti M."/>
            <person name="Schuetze T."/>
            <person name="Sepcic K."/>
            <person name="Shelest E."/>
            <person name="Sherlock G."/>
            <person name="Sophianopoulou V."/>
            <person name="Squina F.M."/>
            <person name="Sun H."/>
            <person name="Susca A."/>
            <person name="Todd R.B."/>
            <person name="Tsang A."/>
            <person name="Unkles S.E."/>
            <person name="van de Wiele N."/>
            <person name="van Rossen-Uffink D."/>
            <person name="Oliveira J.V."/>
            <person name="Vesth T.C."/>
            <person name="Visser J."/>
            <person name="Yu J.-H."/>
            <person name="Zhou M."/>
            <person name="Andersen M.R."/>
            <person name="Archer D.B."/>
            <person name="Baker S.E."/>
            <person name="Benoit I."/>
            <person name="Brakhage A.A."/>
            <person name="Braus G.H."/>
            <person name="Fischer R."/>
            <person name="Frisvad J.C."/>
            <person name="Goldman G.H."/>
            <person name="Houbraken J."/>
            <person name="Oakley B."/>
            <person name="Pocsi I."/>
            <person name="Scazzocchio C."/>
            <person name="Seiboth B."/>
            <person name="vanKuyk P.A."/>
            <person name="Wortman J."/>
            <person name="Dyer P.S."/>
            <person name="Grigoriev I.V."/>
        </authorList>
    </citation>
    <scope>NUCLEOTIDE SEQUENCE [LARGE SCALE GENOMIC DNA]</scope>
    <source>
        <strain evidence="8">CBS 506.65</strain>
    </source>
</reference>
<dbReference type="InterPro" id="IPR011032">
    <property type="entry name" value="GroES-like_sf"/>
</dbReference>
<dbReference type="InterPro" id="IPR013154">
    <property type="entry name" value="ADH-like_N"/>
</dbReference>
<name>A0A1L9SLY1_9EURO</name>
<organism evidence="7 8">
    <name type="scientific">Penicilliopsis zonata CBS 506.65</name>
    <dbReference type="NCBI Taxonomy" id="1073090"/>
    <lineage>
        <taxon>Eukaryota</taxon>
        <taxon>Fungi</taxon>
        <taxon>Dikarya</taxon>
        <taxon>Ascomycota</taxon>
        <taxon>Pezizomycotina</taxon>
        <taxon>Eurotiomycetes</taxon>
        <taxon>Eurotiomycetidae</taxon>
        <taxon>Eurotiales</taxon>
        <taxon>Aspergillaceae</taxon>
        <taxon>Penicilliopsis</taxon>
    </lineage>
</organism>
<dbReference type="SUPFAM" id="SSF51735">
    <property type="entry name" value="NAD(P)-binding Rossmann-fold domains"/>
    <property type="match status" value="1"/>
</dbReference>
<dbReference type="STRING" id="1073090.A0A1L9SLY1"/>
<evidence type="ECO:0000256" key="3">
    <source>
        <dbReference type="ARBA" id="ARBA00022833"/>
    </source>
</evidence>
<dbReference type="Pfam" id="PF00107">
    <property type="entry name" value="ADH_zinc_N"/>
    <property type="match status" value="1"/>
</dbReference>
<dbReference type="InterPro" id="IPR020843">
    <property type="entry name" value="ER"/>
</dbReference>
<dbReference type="VEuPathDB" id="FungiDB:ASPZODRAFT_157935"/>
<comment type="cofactor">
    <cofactor evidence="1 5">
        <name>Zn(2+)</name>
        <dbReference type="ChEBI" id="CHEBI:29105"/>
    </cofactor>
</comment>
<dbReference type="InterPro" id="IPR002328">
    <property type="entry name" value="ADH_Zn_CS"/>
</dbReference>
<feature type="domain" description="Enoyl reductase (ER)" evidence="6">
    <location>
        <begin position="15"/>
        <end position="350"/>
    </location>
</feature>
<dbReference type="RefSeq" id="XP_022582653.1">
    <property type="nucleotide sequence ID" value="XM_022726336.1"/>
</dbReference>
<keyword evidence="2 5" id="KW-0479">Metal-binding</keyword>
<gene>
    <name evidence="7" type="ORF">ASPZODRAFT_157935</name>
</gene>
<dbReference type="EMBL" id="KV878339">
    <property type="protein sequence ID" value="OJJ48143.1"/>
    <property type="molecule type" value="Genomic_DNA"/>
</dbReference>